<keyword evidence="5" id="KW-0732">Signal</keyword>
<name>A0A485CGH2_RAOTE</name>
<dbReference type="GO" id="GO:0009279">
    <property type="term" value="C:cell outer membrane"/>
    <property type="evidence" value="ECO:0007669"/>
    <property type="project" value="UniProtKB-SubCell"/>
</dbReference>
<evidence type="ECO:0000256" key="4">
    <source>
        <dbReference type="ARBA" id="ARBA00022692"/>
    </source>
</evidence>
<evidence type="ECO:0000256" key="1">
    <source>
        <dbReference type="ARBA" id="ARBA00004459"/>
    </source>
</evidence>
<evidence type="ECO:0000256" key="8">
    <source>
        <dbReference type="ARBA" id="ARBA00023288"/>
    </source>
</evidence>
<keyword evidence="6" id="KW-0472">Membrane</keyword>
<comment type="similarity">
    <text evidence="2">Belongs to the outer membrane factor (OMF) (TC 1.B.17) family.</text>
</comment>
<evidence type="ECO:0000256" key="6">
    <source>
        <dbReference type="ARBA" id="ARBA00023136"/>
    </source>
</evidence>
<reference evidence="10 11" key="1">
    <citation type="submission" date="2019-03" db="EMBL/GenBank/DDBJ databases">
        <authorList>
            <consortium name="Pathogen Informatics"/>
        </authorList>
    </citation>
    <scope>NUCLEOTIDE SEQUENCE [LARGE SCALE GENOMIC DNA]</scope>
    <source>
        <strain evidence="10 11">NCTC13038</strain>
    </source>
</reference>
<evidence type="ECO:0000256" key="2">
    <source>
        <dbReference type="ARBA" id="ARBA00007613"/>
    </source>
</evidence>
<proteinExistence type="inferred from homology"/>
<protein>
    <submittedName>
        <fullName evidence="10">Multidrug resistance outer membrane protein MdtP</fullName>
    </submittedName>
</protein>
<gene>
    <name evidence="10" type="primary">mdtP_4</name>
    <name evidence="10" type="ORF">NCTC13038_04812</name>
</gene>
<comment type="subcellular location">
    <subcellularLocation>
        <location evidence="1">Cell outer membrane</location>
        <topology evidence="1">Lipid-anchor</topology>
    </subcellularLocation>
</comment>
<keyword evidence="7" id="KW-0564">Palmitate</keyword>
<dbReference type="PANTHER" id="PTHR30203:SF20">
    <property type="entry name" value="MULTIDRUG RESISTANCE OUTER MEMBRANE PROTEIN MDTP-RELATED"/>
    <property type="match status" value="1"/>
</dbReference>
<keyword evidence="8" id="KW-0449">Lipoprotein</keyword>
<evidence type="ECO:0000256" key="3">
    <source>
        <dbReference type="ARBA" id="ARBA00022452"/>
    </source>
</evidence>
<evidence type="ECO:0000313" key="10">
    <source>
        <dbReference type="EMBL" id="VFS83723.1"/>
    </source>
</evidence>
<evidence type="ECO:0000256" key="7">
    <source>
        <dbReference type="ARBA" id="ARBA00023139"/>
    </source>
</evidence>
<dbReference type="Proteomes" id="UP000332594">
    <property type="component" value="Unassembled WGS sequence"/>
</dbReference>
<dbReference type="Gene3D" id="1.20.1600.10">
    <property type="entry name" value="Outer membrane efflux proteins (OEP)"/>
    <property type="match status" value="1"/>
</dbReference>
<sequence length="300" mass="33178">MAQLYFAMQATFQKIELLNQLEEIARLSVQAHEHRTRRGVEDSVDIANAQAELLAAQQQTITAKGTLTQYRETLRALIGADANSMPEIHPVPLPTLQETLPDSLSFELLARRPDLQALRGYVTASLSQVDAAKAAFYPHFDIKAFWGYNALSVGDLFKSTFQQINLLPGLYLPIFDGGRLNANLRSVRTASNILIKQYNQAVLDAVRDVAISSSQLNDLNQQVALQQLKVTAAMATTHSASAHYQRGLLSYYAAQEARRPAIAQRLMLLDIQAQRLSTDVTLIKALGGDYRSPLAEVSKK</sequence>
<dbReference type="SUPFAM" id="SSF56954">
    <property type="entry name" value="Outer membrane efflux proteins (OEP)"/>
    <property type="match status" value="1"/>
</dbReference>
<evidence type="ECO:0000313" key="11">
    <source>
        <dbReference type="Proteomes" id="UP000332594"/>
    </source>
</evidence>
<accession>A0A485CGH2</accession>
<keyword evidence="4" id="KW-0812">Transmembrane</keyword>
<dbReference type="PANTHER" id="PTHR30203">
    <property type="entry name" value="OUTER MEMBRANE CATION EFFLUX PROTEIN"/>
    <property type="match status" value="1"/>
</dbReference>
<dbReference type="InterPro" id="IPR010131">
    <property type="entry name" value="MdtP/NodT-like"/>
</dbReference>
<dbReference type="InterPro" id="IPR003423">
    <property type="entry name" value="OMP_efflux"/>
</dbReference>
<evidence type="ECO:0000256" key="9">
    <source>
        <dbReference type="ARBA" id="ARBA00037313"/>
    </source>
</evidence>
<dbReference type="AlphaFoldDB" id="A0A485CGH2"/>
<dbReference type="Pfam" id="PF02321">
    <property type="entry name" value="OEP"/>
    <property type="match status" value="2"/>
</dbReference>
<keyword evidence="3" id="KW-1134">Transmembrane beta strand</keyword>
<evidence type="ECO:0000256" key="5">
    <source>
        <dbReference type="ARBA" id="ARBA00022729"/>
    </source>
</evidence>
<dbReference type="GO" id="GO:0015562">
    <property type="term" value="F:efflux transmembrane transporter activity"/>
    <property type="evidence" value="ECO:0007669"/>
    <property type="project" value="InterPro"/>
</dbReference>
<comment type="function">
    <text evidence="9">Could be involved in resistance to puromycin, acriflavine and tetraphenylarsonium chloride.</text>
</comment>
<organism evidence="10 11">
    <name type="scientific">Raoultella terrigena</name>
    <name type="common">Klebsiella terrigena</name>
    <dbReference type="NCBI Taxonomy" id="577"/>
    <lineage>
        <taxon>Bacteria</taxon>
        <taxon>Pseudomonadati</taxon>
        <taxon>Pseudomonadota</taxon>
        <taxon>Gammaproteobacteria</taxon>
        <taxon>Enterobacterales</taxon>
        <taxon>Enterobacteriaceae</taxon>
        <taxon>Klebsiella/Raoultella group</taxon>
        <taxon>Raoultella</taxon>
    </lineage>
</organism>
<dbReference type="EMBL" id="CAADJG010000002">
    <property type="protein sequence ID" value="VFS83723.1"/>
    <property type="molecule type" value="Genomic_DNA"/>
</dbReference>